<proteinExistence type="predicted"/>
<feature type="region of interest" description="Disordered" evidence="1">
    <location>
        <begin position="458"/>
        <end position="646"/>
    </location>
</feature>
<feature type="region of interest" description="Disordered" evidence="1">
    <location>
        <begin position="257"/>
        <end position="347"/>
    </location>
</feature>
<feature type="compositionally biased region" description="Polar residues" evidence="1">
    <location>
        <begin position="221"/>
        <end position="230"/>
    </location>
</feature>
<sequence>MKSSDEGKGGNFKLNAPGPIKNANFPHRTLPTLPMNNAESVGPFPPNPFMMFFLPSSAPHTQRILDELHELLLGVHAWSLQDADGKEKRERLVDLTGRCMVGMMTYGGKDAFKRSDPVRAWVRLAASHPERLLKRGEMLQEQDLELINDISLLRALPVQMPEVSPGSTSTANDERRDHRWPTSRDDGAKAPFVAVTQMQVDEQADEDGLSRQIGPIHSIPSEENANQNGEPSEGPFPHHSNNIAQPVSGALKRKSLMPVPAADEETGEGRAKRARFEDRAGKHSQGEKGERRSGKTVEMKASIQNEGGREGGQGSRSVRSQDGEAPQENSVKPRPRKPATSRVKPQGLYTIPCGRCHGLGRHCQYIVIGRACYQCWRGKIRCEKAKGAIPEGEDGVTDDEEEVDGFGGIESKAGMAEDRDNRGESVEQIDVPPVPGFEKGELIPRAPSIVSEGAPLIPGTVAQIPDSPAAESQPMDMDTDQEEDATASTVNLRRSRRQQEDADKKRAEAERQRVEEEKARAEAERERINAERERARRHAEETERRDSILRAAAESPGAPLYNLEAKRITPGQPQLRSDNNSPISHPITTTYSPPPTKAQSDRPCSISSVAPGNPQRGVSPPMADDGPFHEPVETNISHPGQLPALSVPAGPTLHASSHVEARVQTIPNEATSPRGGVVAPEKHLDDVIEDLLSKMQSVREWTNNIDKLMEAQSQALMMFRNQTRNEGDQFPKAGMAPVPGSISPPKSVPVSRSAFAEELILSSPPPVSVFNAMTVSESPSTPVPQSSSSAQGIVSPFSPMLNSGSAPMPLASMFVDVPVTPTSMTLCTAKPGWTCRGHGYRKFSWGYRCTYEVPKSSTRPETDQWLFRSLPALNYHPPLDQVPRSNRSKREGTESEIGLASFDPAVQWERRVWASEHLKPRRKNKIIRCDSSLTPVDGVRGKTGEIVAVFCMRTDDNQAQAKHTGQSRSEVADVLIPCWGRARHIGAQGTPLNVWSRPMLTDVQVGVQNRVLLKGKTSRNKHIPGGGTTGVGKGLTRCLNELFEGSDPLKPEGMVTKEGIAGRRVPSAFNPLPGFNTRHANFQLKWF</sequence>
<feature type="compositionally biased region" description="Basic and acidic residues" evidence="1">
    <location>
        <begin position="497"/>
        <end position="548"/>
    </location>
</feature>
<name>A0A4Y7T3Z4_COPMI</name>
<feature type="region of interest" description="Disordered" evidence="1">
    <location>
        <begin position="161"/>
        <end position="190"/>
    </location>
</feature>
<feature type="region of interest" description="Disordered" evidence="1">
    <location>
        <begin position="202"/>
        <end position="244"/>
    </location>
</feature>
<dbReference type="Proteomes" id="UP000298030">
    <property type="component" value="Unassembled WGS sequence"/>
</dbReference>
<accession>A0A4Y7T3Z4</accession>
<comment type="caution">
    <text evidence="2">The sequence shown here is derived from an EMBL/GenBank/DDBJ whole genome shotgun (WGS) entry which is preliminary data.</text>
</comment>
<reference evidence="2 3" key="1">
    <citation type="journal article" date="2019" name="Nat. Ecol. Evol.">
        <title>Megaphylogeny resolves global patterns of mushroom evolution.</title>
        <authorList>
            <person name="Varga T."/>
            <person name="Krizsan K."/>
            <person name="Foldi C."/>
            <person name="Dima B."/>
            <person name="Sanchez-Garcia M."/>
            <person name="Sanchez-Ramirez S."/>
            <person name="Szollosi G.J."/>
            <person name="Szarkandi J.G."/>
            <person name="Papp V."/>
            <person name="Albert L."/>
            <person name="Andreopoulos W."/>
            <person name="Angelini C."/>
            <person name="Antonin V."/>
            <person name="Barry K.W."/>
            <person name="Bougher N.L."/>
            <person name="Buchanan P."/>
            <person name="Buyck B."/>
            <person name="Bense V."/>
            <person name="Catcheside P."/>
            <person name="Chovatia M."/>
            <person name="Cooper J."/>
            <person name="Damon W."/>
            <person name="Desjardin D."/>
            <person name="Finy P."/>
            <person name="Geml J."/>
            <person name="Haridas S."/>
            <person name="Hughes K."/>
            <person name="Justo A."/>
            <person name="Karasinski D."/>
            <person name="Kautmanova I."/>
            <person name="Kiss B."/>
            <person name="Kocsube S."/>
            <person name="Kotiranta H."/>
            <person name="LaButti K.M."/>
            <person name="Lechner B.E."/>
            <person name="Liimatainen K."/>
            <person name="Lipzen A."/>
            <person name="Lukacs Z."/>
            <person name="Mihaltcheva S."/>
            <person name="Morgado L.N."/>
            <person name="Niskanen T."/>
            <person name="Noordeloos M.E."/>
            <person name="Ohm R.A."/>
            <person name="Ortiz-Santana B."/>
            <person name="Ovrebo C."/>
            <person name="Racz N."/>
            <person name="Riley R."/>
            <person name="Savchenko A."/>
            <person name="Shiryaev A."/>
            <person name="Soop K."/>
            <person name="Spirin V."/>
            <person name="Szebenyi C."/>
            <person name="Tomsovsky M."/>
            <person name="Tulloss R.E."/>
            <person name="Uehling J."/>
            <person name="Grigoriev I.V."/>
            <person name="Vagvolgyi C."/>
            <person name="Papp T."/>
            <person name="Martin F.M."/>
            <person name="Miettinen O."/>
            <person name="Hibbett D.S."/>
            <person name="Nagy L.G."/>
        </authorList>
    </citation>
    <scope>NUCLEOTIDE SEQUENCE [LARGE SCALE GENOMIC DNA]</scope>
    <source>
        <strain evidence="2 3">FP101781</strain>
    </source>
</reference>
<keyword evidence="3" id="KW-1185">Reference proteome</keyword>
<feature type="compositionally biased region" description="Basic and acidic residues" evidence="1">
    <location>
        <begin position="416"/>
        <end position="425"/>
    </location>
</feature>
<dbReference type="AlphaFoldDB" id="A0A4Y7T3Z4"/>
<evidence type="ECO:0000256" key="1">
    <source>
        <dbReference type="SAM" id="MobiDB-lite"/>
    </source>
</evidence>
<evidence type="ECO:0000313" key="2">
    <source>
        <dbReference type="EMBL" id="TEB28887.1"/>
    </source>
</evidence>
<feature type="compositionally biased region" description="Polar residues" evidence="1">
    <location>
        <begin position="571"/>
        <end position="591"/>
    </location>
</feature>
<feature type="region of interest" description="Disordered" evidence="1">
    <location>
        <begin position="1"/>
        <end position="28"/>
    </location>
</feature>
<feature type="compositionally biased region" description="Basic and acidic residues" evidence="1">
    <location>
        <begin position="172"/>
        <end position="188"/>
    </location>
</feature>
<feature type="region of interest" description="Disordered" evidence="1">
    <location>
        <begin position="416"/>
        <end position="440"/>
    </location>
</feature>
<gene>
    <name evidence="2" type="ORF">FA13DRAFT_1711572</name>
</gene>
<dbReference type="EMBL" id="QPFP01000030">
    <property type="protein sequence ID" value="TEB28887.1"/>
    <property type="molecule type" value="Genomic_DNA"/>
</dbReference>
<protein>
    <submittedName>
        <fullName evidence="2">Uncharacterized protein</fullName>
    </submittedName>
</protein>
<feature type="compositionally biased region" description="Basic and acidic residues" evidence="1">
    <location>
        <begin position="267"/>
        <end position="298"/>
    </location>
</feature>
<organism evidence="2 3">
    <name type="scientific">Coprinellus micaceus</name>
    <name type="common">Glistening ink-cap mushroom</name>
    <name type="synonym">Coprinus micaceus</name>
    <dbReference type="NCBI Taxonomy" id="71717"/>
    <lineage>
        <taxon>Eukaryota</taxon>
        <taxon>Fungi</taxon>
        <taxon>Dikarya</taxon>
        <taxon>Basidiomycota</taxon>
        <taxon>Agaricomycotina</taxon>
        <taxon>Agaricomycetes</taxon>
        <taxon>Agaricomycetidae</taxon>
        <taxon>Agaricales</taxon>
        <taxon>Agaricineae</taxon>
        <taxon>Psathyrellaceae</taxon>
        <taxon>Coprinellus</taxon>
    </lineage>
</organism>
<evidence type="ECO:0000313" key="3">
    <source>
        <dbReference type="Proteomes" id="UP000298030"/>
    </source>
</evidence>